<dbReference type="EMBL" id="KY290210">
    <property type="protein sequence ID" value="QFV94330.1"/>
    <property type="molecule type" value="Genomic_DNA"/>
</dbReference>
<keyword evidence="1" id="KW-0472">Membrane</keyword>
<evidence type="ECO:0000313" key="7">
    <source>
        <dbReference type="EMBL" id="QFW36623.1"/>
    </source>
</evidence>
<feature type="transmembrane region" description="Helical" evidence="1">
    <location>
        <begin position="6"/>
        <end position="24"/>
    </location>
</feature>
<dbReference type="EMBL" id="KY290218">
    <property type="protein sequence ID" value="QFW23039.1"/>
    <property type="molecule type" value="Genomic_DNA"/>
</dbReference>
<sequence length="39" mass="5070">MWQDLHCFYIDFCARILIWNWNMMKRLMMMMMMMMPMMI</sequence>
<dbReference type="EMBL" id="KY290202">
    <property type="protein sequence ID" value="QFV73558.1"/>
    <property type="molecule type" value="Genomic_DNA"/>
</dbReference>
<evidence type="ECO:0000313" key="3">
    <source>
        <dbReference type="EMBL" id="QFV82531.1"/>
    </source>
</evidence>
<keyword evidence="1" id="KW-1133">Transmembrane helix</keyword>
<protein>
    <submittedName>
        <fullName evidence="3">Uncharacterized protein</fullName>
    </submittedName>
</protein>
<accession>A0A5P9SSR6</accession>
<name>A0A5P9SSR6_9BETA</name>
<evidence type="ECO:0000256" key="1">
    <source>
        <dbReference type="SAM" id="Phobius"/>
    </source>
</evidence>
<evidence type="ECO:0000313" key="2">
    <source>
        <dbReference type="EMBL" id="QFV73558.1"/>
    </source>
</evidence>
<organism evidence="3">
    <name type="scientific">Human betaherpesvirus 6</name>
    <dbReference type="NCBI Taxonomy" id="10368"/>
    <lineage>
        <taxon>Viruses</taxon>
        <taxon>Duplodnaviria</taxon>
        <taxon>Heunggongvirae</taxon>
        <taxon>Peploviricota</taxon>
        <taxon>Herviviricetes</taxon>
        <taxon>Herpesvirales</taxon>
        <taxon>Orthoherpesviridae</taxon>
        <taxon>Betaherpesvirinae</taxon>
        <taxon>Roseolovirus</taxon>
    </lineage>
</organism>
<keyword evidence="1" id="KW-0812">Transmembrane</keyword>
<evidence type="ECO:0000313" key="6">
    <source>
        <dbReference type="EMBL" id="QFW23039.1"/>
    </source>
</evidence>
<evidence type="ECO:0000313" key="5">
    <source>
        <dbReference type="EMBL" id="QFW15460.1"/>
    </source>
</evidence>
<dbReference type="EMBL" id="KY290204">
    <property type="protein sequence ID" value="QFV82531.1"/>
    <property type="molecule type" value="Genomic_DNA"/>
</dbReference>
<reference evidence="3" key="1">
    <citation type="journal article" date="2018" name="BMC Genomics">
        <title>Comparative genomic, transcriptomic, and proteomic reannotation of human herpesvirus 6.</title>
        <authorList>
            <person name="Greninger A.L."/>
            <person name="Knudsen G.M."/>
            <person name="Roychoudhury P."/>
            <person name="Hanson D.J."/>
            <person name="Sedlak R.H."/>
            <person name="Xie H."/>
            <person name="Guan J."/>
            <person name="Nguyen T."/>
            <person name="Peddu V."/>
            <person name="Boeckh M."/>
            <person name="Huang M.L."/>
            <person name="Cook L."/>
            <person name="Depledge D.P."/>
            <person name="Zerr D.M."/>
            <person name="Koelle D.M."/>
            <person name="Gantt S."/>
            <person name="Yoshikawa T."/>
            <person name="Caserta M."/>
            <person name="Hill J.A."/>
            <person name="Jerome K.R."/>
        </authorList>
    </citation>
    <scope>NUCLEOTIDE SEQUENCE</scope>
    <source>
        <strain evidence="7">HP2C10</strain>
        <strain evidence="2">NY-317</strain>
        <strain evidence="3">NY-332</strain>
        <strain evidence="4">NY-357</strain>
        <strain evidence="5">NY-397</strain>
        <strain evidence="6">NY-399</strain>
    </source>
</reference>
<dbReference type="EMBL" id="KY315522">
    <property type="protein sequence ID" value="QFW36623.1"/>
    <property type="molecule type" value="Genomic_DNA"/>
</dbReference>
<dbReference type="EMBL" id="KY290217">
    <property type="protein sequence ID" value="QFW15460.1"/>
    <property type="molecule type" value="Genomic_DNA"/>
</dbReference>
<proteinExistence type="predicted"/>
<evidence type="ECO:0000313" key="4">
    <source>
        <dbReference type="EMBL" id="QFV94330.1"/>
    </source>
</evidence>